<proteinExistence type="predicted"/>
<evidence type="ECO:0000313" key="2">
    <source>
        <dbReference type="Proteomes" id="UP000828390"/>
    </source>
</evidence>
<accession>A0A9D4HEM9</accession>
<sequence>MFYDIFVPAVTVLTSPKAERDQVESSLYSDGQLQISFNACIFIINPLNKLVTVSAFVGILPPHFGAASVTCISCALL</sequence>
<reference evidence="1" key="2">
    <citation type="submission" date="2020-11" db="EMBL/GenBank/DDBJ databases">
        <authorList>
            <person name="McCartney M.A."/>
            <person name="Auch B."/>
            <person name="Kono T."/>
            <person name="Mallez S."/>
            <person name="Becker A."/>
            <person name="Gohl D.M."/>
            <person name="Silverstein K.A.T."/>
            <person name="Koren S."/>
            <person name="Bechman K.B."/>
            <person name="Herman A."/>
            <person name="Abrahante J.E."/>
            <person name="Garbe J."/>
        </authorList>
    </citation>
    <scope>NUCLEOTIDE SEQUENCE</scope>
    <source>
        <strain evidence="1">Duluth1</strain>
        <tissue evidence="1">Whole animal</tissue>
    </source>
</reference>
<dbReference type="AlphaFoldDB" id="A0A9D4HEM9"/>
<dbReference type="Proteomes" id="UP000828390">
    <property type="component" value="Unassembled WGS sequence"/>
</dbReference>
<protein>
    <submittedName>
        <fullName evidence="1">Uncharacterized protein</fullName>
    </submittedName>
</protein>
<name>A0A9D4HEM9_DREPO</name>
<gene>
    <name evidence="1" type="ORF">DPMN_057652</name>
</gene>
<dbReference type="EMBL" id="JAIWYP010000013">
    <property type="protein sequence ID" value="KAH3714949.1"/>
    <property type="molecule type" value="Genomic_DNA"/>
</dbReference>
<keyword evidence="2" id="KW-1185">Reference proteome</keyword>
<reference evidence="1" key="1">
    <citation type="journal article" date="2019" name="bioRxiv">
        <title>The Genome of the Zebra Mussel, Dreissena polymorpha: A Resource for Invasive Species Research.</title>
        <authorList>
            <person name="McCartney M.A."/>
            <person name="Auch B."/>
            <person name="Kono T."/>
            <person name="Mallez S."/>
            <person name="Zhang Y."/>
            <person name="Obille A."/>
            <person name="Becker A."/>
            <person name="Abrahante J.E."/>
            <person name="Garbe J."/>
            <person name="Badalamenti J.P."/>
            <person name="Herman A."/>
            <person name="Mangelson H."/>
            <person name="Liachko I."/>
            <person name="Sullivan S."/>
            <person name="Sone E.D."/>
            <person name="Koren S."/>
            <person name="Silverstein K.A.T."/>
            <person name="Beckman K.B."/>
            <person name="Gohl D.M."/>
        </authorList>
    </citation>
    <scope>NUCLEOTIDE SEQUENCE</scope>
    <source>
        <strain evidence="1">Duluth1</strain>
        <tissue evidence="1">Whole animal</tissue>
    </source>
</reference>
<comment type="caution">
    <text evidence="1">The sequence shown here is derived from an EMBL/GenBank/DDBJ whole genome shotgun (WGS) entry which is preliminary data.</text>
</comment>
<evidence type="ECO:0000313" key="1">
    <source>
        <dbReference type="EMBL" id="KAH3714949.1"/>
    </source>
</evidence>
<organism evidence="1 2">
    <name type="scientific">Dreissena polymorpha</name>
    <name type="common">Zebra mussel</name>
    <name type="synonym">Mytilus polymorpha</name>
    <dbReference type="NCBI Taxonomy" id="45954"/>
    <lineage>
        <taxon>Eukaryota</taxon>
        <taxon>Metazoa</taxon>
        <taxon>Spiralia</taxon>
        <taxon>Lophotrochozoa</taxon>
        <taxon>Mollusca</taxon>
        <taxon>Bivalvia</taxon>
        <taxon>Autobranchia</taxon>
        <taxon>Heteroconchia</taxon>
        <taxon>Euheterodonta</taxon>
        <taxon>Imparidentia</taxon>
        <taxon>Neoheterodontei</taxon>
        <taxon>Myida</taxon>
        <taxon>Dreissenoidea</taxon>
        <taxon>Dreissenidae</taxon>
        <taxon>Dreissena</taxon>
    </lineage>
</organism>